<dbReference type="RefSeq" id="WP_157583945.1">
    <property type="nucleotide sequence ID" value="NZ_WPIN01000002.1"/>
</dbReference>
<comment type="caution">
    <text evidence="1">The sequence shown here is derived from an EMBL/GenBank/DDBJ whole genome shotgun (WGS) entry which is preliminary data.</text>
</comment>
<accession>A0A7K1S794</accession>
<gene>
    <name evidence="1" type="ORF">GO755_06695</name>
</gene>
<dbReference type="AlphaFoldDB" id="A0A7K1S794"/>
<evidence type="ECO:0000313" key="2">
    <source>
        <dbReference type="Proteomes" id="UP000436006"/>
    </source>
</evidence>
<sequence length="113" mass="13229">MKTTTMSSPKNIHLLKEYIKTLIATEVVFPGIPPRQWGSEFSQSELNAIYFGLKFVIRKAHPLQDMVMIMAFEQIEESEPLELHWFLSDHWRELSTILRLYPNLVDSYLASMN</sequence>
<proteinExistence type="predicted"/>
<keyword evidence="2" id="KW-1185">Reference proteome</keyword>
<name>A0A7K1S794_9BACT</name>
<reference evidence="1 2" key="1">
    <citation type="submission" date="2019-12" db="EMBL/GenBank/DDBJ databases">
        <title>Spirosoma sp. HMF4905 genome sequencing and assembly.</title>
        <authorList>
            <person name="Kang H."/>
            <person name="Cha I."/>
            <person name="Kim H."/>
            <person name="Joh K."/>
        </authorList>
    </citation>
    <scope>NUCLEOTIDE SEQUENCE [LARGE SCALE GENOMIC DNA]</scope>
    <source>
        <strain evidence="1 2">HMF4905</strain>
    </source>
</reference>
<protein>
    <submittedName>
        <fullName evidence="1">Uncharacterized protein</fullName>
    </submittedName>
</protein>
<organism evidence="1 2">
    <name type="scientific">Spirosoma arboris</name>
    <dbReference type="NCBI Taxonomy" id="2682092"/>
    <lineage>
        <taxon>Bacteria</taxon>
        <taxon>Pseudomonadati</taxon>
        <taxon>Bacteroidota</taxon>
        <taxon>Cytophagia</taxon>
        <taxon>Cytophagales</taxon>
        <taxon>Cytophagaceae</taxon>
        <taxon>Spirosoma</taxon>
    </lineage>
</organism>
<evidence type="ECO:0000313" key="1">
    <source>
        <dbReference type="EMBL" id="MVM29713.1"/>
    </source>
</evidence>
<dbReference type="Proteomes" id="UP000436006">
    <property type="component" value="Unassembled WGS sequence"/>
</dbReference>
<dbReference type="EMBL" id="WPIN01000002">
    <property type="protein sequence ID" value="MVM29713.1"/>
    <property type="molecule type" value="Genomic_DNA"/>
</dbReference>